<dbReference type="Gene3D" id="2.30.29.30">
    <property type="entry name" value="Pleckstrin-homology domain (PH domain)/Phosphotyrosine-binding domain (PTB)"/>
    <property type="match status" value="1"/>
</dbReference>
<protein>
    <recommendedName>
        <fullName evidence="4">Protein LOT5</fullName>
    </recommendedName>
</protein>
<dbReference type="OrthoDB" id="19714at2759"/>
<evidence type="ECO:0000256" key="7">
    <source>
        <dbReference type="SAM" id="MobiDB-lite"/>
    </source>
</evidence>
<dbReference type="GO" id="GO:0034715">
    <property type="term" value="C:pICln-Sm protein complex"/>
    <property type="evidence" value="ECO:0007669"/>
    <property type="project" value="TreeGrafter"/>
</dbReference>
<proteinExistence type="inferred from homology"/>
<evidence type="ECO:0000256" key="3">
    <source>
        <dbReference type="ARBA" id="ARBA00006172"/>
    </source>
</evidence>
<dbReference type="Proteomes" id="UP000761534">
    <property type="component" value="Unassembled WGS sequence"/>
</dbReference>
<dbReference type="GO" id="GO:0000387">
    <property type="term" value="P:spliceosomal snRNP assembly"/>
    <property type="evidence" value="ECO:0007669"/>
    <property type="project" value="TreeGrafter"/>
</dbReference>
<dbReference type="Pfam" id="PF03517">
    <property type="entry name" value="Voldacs"/>
    <property type="match status" value="1"/>
</dbReference>
<keyword evidence="5" id="KW-0963">Cytoplasm</keyword>
<feature type="compositionally biased region" description="Basic and acidic residues" evidence="7">
    <location>
        <begin position="238"/>
        <end position="249"/>
    </location>
</feature>
<comment type="similarity">
    <text evidence="3">Belongs to the LOT5 family.</text>
</comment>
<sequence length="249" mass="27621">MDQIDVLESSPKDGEYVSLAEHQASTPATFSLEENPVLHHKSVMAAVQTTHPVANIPLDREGHKGDIYVSSNDVAFWFPGLGRGISVPYRVITLHAIQMDPSPRLYFQLEPADSHQFIEMTVIPPDSSTLRPFYKALSDCASLHPDAEESDDGDDAALTLNGSDDVDMGPWITAENFQDGDADDIDDADGYDQYGEPAGIEVEMNDIPVHAGLRRTRDDNNSDNDDDDHVSNKHNHKQHLDSAKWRRTD</sequence>
<reference evidence="8" key="1">
    <citation type="journal article" date="2019" name="G3 (Bethesda)">
        <title>Genome Assemblies of Two Rare Opportunistic Yeast Pathogens: Diutina rugosa (syn. Candida rugosa) and Trichomonascus ciferrii (syn. Candida ciferrii).</title>
        <authorList>
            <person name="Mixao V."/>
            <person name="Saus E."/>
            <person name="Hansen A.P."/>
            <person name="Lass-Florl C."/>
            <person name="Gabaldon T."/>
        </authorList>
    </citation>
    <scope>NUCLEOTIDE SEQUENCE</scope>
    <source>
        <strain evidence="8">CBS 4856</strain>
    </source>
</reference>
<keyword evidence="6" id="KW-0539">Nucleus</keyword>
<evidence type="ECO:0000256" key="5">
    <source>
        <dbReference type="ARBA" id="ARBA00022490"/>
    </source>
</evidence>
<evidence type="ECO:0000256" key="6">
    <source>
        <dbReference type="ARBA" id="ARBA00023242"/>
    </source>
</evidence>
<comment type="subcellular location">
    <subcellularLocation>
        <location evidence="2">Cytoplasm</location>
    </subcellularLocation>
    <subcellularLocation>
        <location evidence="1">Nucleus</location>
    </subcellularLocation>
</comment>
<feature type="compositionally biased region" description="Acidic residues" evidence="7">
    <location>
        <begin position="178"/>
        <end position="190"/>
    </location>
</feature>
<evidence type="ECO:0000256" key="2">
    <source>
        <dbReference type="ARBA" id="ARBA00004496"/>
    </source>
</evidence>
<evidence type="ECO:0000256" key="4">
    <source>
        <dbReference type="ARBA" id="ARBA00015935"/>
    </source>
</evidence>
<gene>
    <name evidence="8" type="ORF">TRICI_002094</name>
</gene>
<dbReference type="GO" id="GO:0005829">
    <property type="term" value="C:cytosol"/>
    <property type="evidence" value="ECO:0007669"/>
    <property type="project" value="TreeGrafter"/>
</dbReference>
<dbReference type="EMBL" id="SWFS01000145">
    <property type="protein sequence ID" value="KAA8915755.1"/>
    <property type="molecule type" value="Genomic_DNA"/>
</dbReference>
<dbReference type="InterPro" id="IPR011993">
    <property type="entry name" value="PH-like_dom_sf"/>
</dbReference>
<feature type="region of interest" description="Disordered" evidence="7">
    <location>
        <begin position="144"/>
        <end position="249"/>
    </location>
</feature>
<evidence type="ECO:0000313" key="8">
    <source>
        <dbReference type="EMBL" id="KAA8915755.1"/>
    </source>
</evidence>
<dbReference type="PANTHER" id="PTHR21399">
    <property type="entry name" value="CHLORIDE CONDUCTANCE REGULATORY PROTEIN ICLN"/>
    <property type="match status" value="1"/>
</dbReference>
<dbReference type="PANTHER" id="PTHR21399:SF0">
    <property type="entry name" value="METHYLOSOME SUBUNIT PICLN"/>
    <property type="match status" value="1"/>
</dbReference>
<dbReference type="GO" id="GO:0045292">
    <property type="term" value="P:mRNA cis splicing, via spliceosome"/>
    <property type="evidence" value="ECO:0007669"/>
    <property type="project" value="TreeGrafter"/>
</dbReference>
<dbReference type="InterPro" id="IPR039924">
    <property type="entry name" value="ICln/Lot5/Saf5"/>
</dbReference>
<name>A0A642V7G0_9ASCO</name>
<evidence type="ECO:0000256" key="1">
    <source>
        <dbReference type="ARBA" id="ARBA00004123"/>
    </source>
</evidence>
<dbReference type="GO" id="GO:0005681">
    <property type="term" value="C:spliceosomal complex"/>
    <property type="evidence" value="ECO:0007669"/>
    <property type="project" value="TreeGrafter"/>
</dbReference>
<dbReference type="AlphaFoldDB" id="A0A642V7G0"/>
<keyword evidence="9" id="KW-1185">Reference proteome</keyword>
<organism evidence="8 9">
    <name type="scientific">Trichomonascus ciferrii</name>
    <dbReference type="NCBI Taxonomy" id="44093"/>
    <lineage>
        <taxon>Eukaryota</taxon>
        <taxon>Fungi</taxon>
        <taxon>Dikarya</taxon>
        <taxon>Ascomycota</taxon>
        <taxon>Saccharomycotina</taxon>
        <taxon>Dipodascomycetes</taxon>
        <taxon>Dipodascales</taxon>
        <taxon>Trichomonascaceae</taxon>
        <taxon>Trichomonascus</taxon>
        <taxon>Trichomonascus ciferrii complex</taxon>
    </lineage>
</organism>
<dbReference type="VEuPathDB" id="FungiDB:TRICI_002094"/>
<accession>A0A642V7G0</accession>
<comment type="caution">
    <text evidence="8">The sequence shown here is derived from an EMBL/GenBank/DDBJ whole genome shotgun (WGS) entry which is preliminary data.</text>
</comment>
<evidence type="ECO:0000313" key="9">
    <source>
        <dbReference type="Proteomes" id="UP000761534"/>
    </source>
</evidence>